<dbReference type="EMBL" id="CP000492">
    <property type="protein sequence ID" value="ABL65629.1"/>
    <property type="molecule type" value="Genomic_DNA"/>
</dbReference>
<keyword evidence="2" id="KW-1185">Reference proteome</keyword>
<dbReference type="RefSeq" id="WP_011745439.1">
    <property type="nucleotide sequence ID" value="NC_008639.1"/>
</dbReference>
<dbReference type="HOGENOM" id="CLU_1902945_0_0_10"/>
<name>A1BGV2_CHLPD</name>
<protein>
    <submittedName>
        <fullName evidence="1">Uncharacterized protein</fullName>
    </submittedName>
</protein>
<proteinExistence type="predicted"/>
<reference evidence="1 2" key="1">
    <citation type="submission" date="2006-12" db="EMBL/GenBank/DDBJ databases">
        <title>Complete sequence of Chlorobium phaeobacteroides DSM 266.</title>
        <authorList>
            <consortium name="US DOE Joint Genome Institute"/>
            <person name="Copeland A."/>
            <person name="Lucas S."/>
            <person name="Lapidus A."/>
            <person name="Barry K."/>
            <person name="Detter J.C."/>
            <person name="Glavina del Rio T."/>
            <person name="Hammon N."/>
            <person name="Israni S."/>
            <person name="Pitluck S."/>
            <person name="Goltsman E."/>
            <person name="Schmutz J."/>
            <person name="Larimer F."/>
            <person name="Land M."/>
            <person name="Hauser L."/>
            <person name="Mikhailova N."/>
            <person name="Li T."/>
            <person name="Overmann J."/>
            <person name="Bryant D.A."/>
            <person name="Richardson P."/>
        </authorList>
    </citation>
    <scope>NUCLEOTIDE SEQUENCE [LARGE SCALE GENOMIC DNA]</scope>
    <source>
        <strain evidence="1 2">DSM 266</strain>
    </source>
</reference>
<dbReference type="KEGG" id="cph:Cpha266_1608"/>
<organism evidence="1 2">
    <name type="scientific">Chlorobium phaeobacteroides (strain DSM 266 / SMG 266 / 2430)</name>
    <dbReference type="NCBI Taxonomy" id="290317"/>
    <lineage>
        <taxon>Bacteria</taxon>
        <taxon>Pseudomonadati</taxon>
        <taxon>Chlorobiota</taxon>
        <taxon>Chlorobiia</taxon>
        <taxon>Chlorobiales</taxon>
        <taxon>Chlorobiaceae</taxon>
        <taxon>Chlorobium/Pelodictyon group</taxon>
        <taxon>Chlorobium</taxon>
    </lineage>
</organism>
<evidence type="ECO:0000313" key="2">
    <source>
        <dbReference type="Proteomes" id="UP000008701"/>
    </source>
</evidence>
<dbReference type="AlphaFoldDB" id="A1BGV2"/>
<sequence>MVTRDTPWVEWAASFPVRGADCVEGNAWAASVTEGVTCEEALVFAAEDPAFCIGWASWAVVTYYGEIDARIRGLLFGIIRKKPMIAAILYRDHRRAFGDVDRKRCLMAFHGRFRSDKRQVLPTVEDEIEVTDG</sequence>
<gene>
    <name evidence="1" type="ordered locus">Cpha266_1608</name>
</gene>
<evidence type="ECO:0000313" key="1">
    <source>
        <dbReference type="EMBL" id="ABL65629.1"/>
    </source>
</evidence>
<dbReference type="Proteomes" id="UP000008701">
    <property type="component" value="Chromosome"/>
</dbReference>
<dbReference type="STRING" id="290317.Cpha266_1608"/>
<accession>A1BGV2</accession>